<dbReference type="GeneID" id="68291240"/>
<proteinExistence type="predicted"/>
<keyword evidence="3" id="KW-1185">Reference proteome</keyword>
<accession>A0A9P3FFS2</accession>
<dbReference type="OrthoDB" id="3831528at2759"/>
<dbReference type="AlphaFoldDB" id="A0A9P3FFS2"/>
<evidence type="ECO:0000256" key="1">
    <source>
        <dbReference type="SAM" id="MobiDB-lite"/>
    </source>
</evidence>
<dbReference type="Proteomes" id="UP000825890">
    <property type="component" value="Unassembled WGS sequence"/>
</dbReference>
<evidence type="ECO:0000313" key="3">
    <source>
        <dbReference type="Proteomes" id="UP000825890"/>
    </source>
</evidence>
<organism evidence="2 3">
    <name type="scientific">Cercospora kikuchii</name>
    <dbReference type="NCBI Taxonomy" id="84275"/>
    <lineage>
        <taxon>Eukaryota</taxon>
        <taxon>Fungi</taxon>
        <taxon>Dikarya</taxon>
        <taxon>Ascomycota</taxon>
        <taxon>Pezizomycotina</taxon>
        <taxon>Dothideomycetes</taxon>
        <taxon>Dothideomycetidae</taxon>
        <taxon>Mycosphaerellales</taxon>
        <taxon>Mycosphaerellaceae</taxon>
        <taxon>Cercospora</taxon>
    </lineage>
</organism>
<evidence type="ECO:0000313" key="2">
    <source>
        <dbReference type="EMBL" id="GIZ42392.1"/>
    </source>
</evidence>
<comment type="caution">
    <text evidence="2">The sequence shown here is derived from an EMBL/GenBank/DDBJ whole genome shotgun (WGS) entry which is preliminary data.</text>
</comment>
<feature type="region of interest" description="Disordered" evidence="1">
    <location>
        <begin position="168"/>
        <end position="212"/>
    </location>
</feature>
<reference evidence="2 3" key="1">
    <citation type="submission" date="2021-01" db="EMBL/GenBank/DDBJ databases">
        <title>Cercospora kikuchii MAFF 305040 whole genome shotgun sequence.</title>
        <authorList>
            <person name="Kashiwa T."/>
            <person name="Suzuki T."/>
        </authorList>
    </citation>
    <scope>NUCLEOTIDE SEQUENCE [LARGE SCALE GENOMIC DNA]</scope>
    <source>
        <strain evidence="2 3">MAFF 305040</strain>
    </source>
</reference>
<dbReference type="RefSeq" id="XP_044656879.1">
    <property type="nucleotide sequence ID" value="XM_044800944.1"/>
</dbReference>
<dbReference type="EMBL" id="BOLY01000003">
    <property type="protein sequence ID" value="GIZ42392.1"/>
    <property type="molecule type" value="Genomic_DNA"/>
</dbReference>
<gene>
    <name evidence="2" type="ORF">CKM354_000566500</name>
</gene>
<sequence length="212" mass="23811">MDNKVPTAGRSGNRKHYVDLCATVMEHWGCTITKALPAELAPRKCNPNGSRVAISQYHDRRRLHPKQWTRKFSQKLTLLASNTTCGHEAVLKELAKQVKLRQKHKTHPLHYVRELLTSEIDIVIENFSKQQYTANGGSVEPTEDGFDLEEGAEEGTRDKIERMKELRRSQMAPLHNGHKASNAGEGDGTDRHALRVLTPANVSTVSDRGISR</sequence>
<feature type="region of interest" description="Disordered" evidence="1">
    <location>
        <begin position="134"/>
        <end position="153"/>
    </location>
</feature>
<feature type="compositionally biased region" description="Acidic residues" evidence="1">
    <location>
        <begin position="141"/>
        <end position="153"/>
    </location>
</feature>
<protein>
    <submittedName>
        <fullName evidence="2">Uncharacterized protein</fullName>
    </submittedName>
</protein>
<name>A0A9P3FFS2_9PEZI</name>